<dbReference type="SMART" id="SM00283">
    <property type="entry name" value="MA"/>
    <property type="match status" value="1"/>
</dbReference>
<dbReference type="CDD" id="cd11386">
    <property type="entry name" value="MCP_signal"/>
    <property type="match status" value="1"/>
</dbReference>
<dbReference type="PROSITE" id="PS50112">
    <property type="entry name" value="PAS"/>
    <property type="match status" value="1"/>
</dbReference>
<evidence type="ECO:0000256" key="4">
    <source>
        <dbReference type="ARBA" id="ARBA00029447"/>
    </source>
</evidence>
<feature type="coiled-coil region" evidence="6">
    <location>
        <begin position="341"/>
        <end position="372"/>
    </location>
</feature>
<dbReference type="Gene3D" id="1.10.287.950">
    <property type="entry name" value="Methyl-accepting chemotaxis protein"/>
    <property type="match status" value="1"/>
</dbReference>
<reference evidence="11 12" key="1">
    <citation type="journal article" date="2018" name="Environ. Microbiol.">
        <title>Genomes of ubiquitous marine and hypersaline Hydrogenovibrio, Thiomicrorhabdus and Thiomicrospira spp. encode a diversity of mechanisms to sustain chemolithoautotrophy in heterogeneous environments.</title>
        <authorList>
            <person name="Scott K.M."/>
            <person name="Williams J."/>
            <person name="Porter C.M.B."/>
            <person name="Russel S."/>
            <person name="Harmer T.L."/>
            <person name="Paul J.H."/>
            <person name="Antonen K.M."/>
            <person name="Bridges M.K."/>
            <person name="Camper G.J."/>
            <person name="Campla C.K."/>
            <person name="Casella L.G."/>
            <person name="Chase E."/>
            <person name="Conrad J.W."/>
            <person name="Cruz M.C."/>
            <person name="Dunlap D.S."/>
            <person name="Duran L."/>
            <person name="Fahsbender E.M."/>
            <person name="Goldsmith D.B."/>
            <person name="Keeley R.F."/>
            <person name="Kondoff M.R."/>
            <person name="Kussy B.I."/>
            <person name="Lane M.K."/>
            <person name="Lawler S."/>
            <person name="Leigh B.A."/>
            <person name="Lewis C."/>
            <person name="Lostal L.M."/>
            <person name="Marking D."/>
            <person name="Mancera P.A."/>
            <person name="McClenthan E.C."/>
            <person name="McIntyre E.A."/>
            <person name="Mine J.A."/>
            <person name="Modi S."/>
            <person name="Moore B.D."/>
            <person name="Morgan W.A."/>
            <person name="Nelson K.M."/>
            <person name="Nguyen K.N."/>
            <person name="Ogburn N."/>
            <person name="Parrino D.G."/>
            <person name="Pedapudi A.D."/>
            <person name="Pelham R.P."/>
            <person name="Preece A.M."/>
            <person name="Rampersad E.A."/>
            <person name="Richardson J.C."/>
            <person name="Rodgers C.M."/>
            <person name="Schaffer B.L."/>
            <person name="Sheridan N.E."/>
            <person name="Solone M.R."/>
            <person name="Staley Z.R."/>
            <person name="Tabuchi M."/>
            <person name="Waide R.J."/>
            <person name="Wanjugi P.W."/>
            <person name="Young S."/>
            <person name="Clum A."/>
            <person name="Daum C."/>
            <person name="Huntemann M."/>
            <person name="Ivanova N."/>
            <person name="Kyrpides N."/>
            <person name="Mikhailova N."/>
            <person name="Palaniappan K."/>
            <person name="Pillay M."/>
            <person name="Reddy T.B.K."/>
            <person name="Shapiro N."/>
            <person name="Stamatis D."/>
            <person name="Varghese N."/>
            <person name="Woyke T."/>
            <person name="Boden R."/>
            <person name="Freyermuth S.K."/>
            <person name="Kerfeld C.A."/>
        </authorList>
    </citation>
    <scope>NUCLEOTIDE SEQUENCE [LARGE SCALE GENOMIC DNA]</scope>
    <source>
        <strain evidence="11 12">JR-2</strain>
    </source>
</reference>
<comment type="subcellular location">
    <subcellularLocation>
        <location evidence="1">Membrane</location>
    </subcellularLocation>
</comment>
<dbReference type="InterPro" id="IPR035965">
    <property type="entry name" value="PAS-like_dom_sf"/>
</dbReference>
<dbReference type="GO" id="GO:0007165">
    <property type="term" value="P:signal transduction"/>
    <property type="evidence" value="ECO:0007669"/>
    <property type="project" value="UniProtKB-KW"/>
</dbReference>
<protein>
    <submittedName>
        <fullName evidence="11">Methyl-accepting chemotaxis protein</fullName>
    </submittedName>
</protein>
<feature type="coiled-coil region" evidence="6">
    <location>
        <begin position="3"/>
        <end position="30"/>
    </location>
</feature>
<dbReference type="CDD" id="cd00130">
    <property type="entry name" value="PAS"/>
    <property type="match status" value="2"/>
</dbReference>
<evidence type="ECO:0000256" key="6">
    <source>
        <dbReference type="SAM" id="Coils"/>
    </source>
</evidence>
<organism evidence="11 12">
    <name type="scientific">Hydrogenovibrio thermophilus</name>
    <dbReference type="NCBI Taxonomy" id="265883"/>
    <lineage>
        <taxon>Bacteria</taxon>
        <taxon>Pseudomonadati</taxon>
        <taxon>Pseudomonadota</taxon>
        <taxon>Gammaproteobacteria</taxon>
        <taxon>Thiotrichales</taxon>
        <taxon>Piscirickettsiaceae</taxon>
        <taxon>Hydrogenovibrio</taxon>
    </lineage>
</organism>
<dbReference type="PANTHER" id="PTHR43531">
    <property type="entry name" value="PROTEIN ICFG"/>
    <property type="match status" value="1"/>
</dbReference>
<accession>A0A410H1J7</accession>
<dbReference type="PROSITE" id="PS50885">
    <property type="entry name" value="HAMP"/>
    <property type="match status" value="1"/>
</dbReference>
<evidence type="ECO:0000259" key="10">
    <source>
        <dbReference type="PROSITE" id="PS50885"/>
    </source>
</evidence>
<dbReference type="Proteomes" id="UP000285478">
    <property type="component" value="Chromosome"/>
</dbReference>
<dbReference type="InterPro" id="IPR000014">
    <property type="entry name" value="PAS"/>
</dbReference>
<keyword evidence="3 5" id="KW-0807">Transducer</keyword>
<dbReference type="FunFam" id="1.10.287.950:FF:000001">
    <property type="entry name" value="Methyl-accepting chemotaxis sensory transducer"/>
    <property type="match status" value="1"/>
</dbReference>
<dbReference type="InterPro" id="IPR004090">
    <property type="entry name" value="Chemotax_Me-accpt_rcpt"/>
</dbReference>
<evidence type="ECO:0000256" key="1">
    <source>
        <dbReference type="ARBA" id="ARBA00004370"/>
    </source>
</evidence>
<dbReference type="SUPFAM" id="SSF58104">
    <property type="entry name" value="Methyl-accepting chemotaxis protein (MCP) signaling domain"/>
    <property type="match status" value="1"/>
</dbReference>
<evidence type="ECO:0000313" key="11">
    <source>
        <dbReference type="EMBL" id="QAB14787.1"/>
    </source>
</evidence>
<feature type="domain" description="HAMP" evidence="10">
    <location>
        <begin position="261"/>
        <end position="321"/>
    </location>
</feature>
<dbReference type="NCBIfam" id="TIGR00229">
    <property type="entry name" value="sensory_box"/>
    <property type="match status" value="2"/>
</dbReference>
<evidence type="ECO:0000259" key="7">
    <source>
        <dbReference type="PROSITE" id="PS50111"/>
    </source>
</evidence>
<dbReference type="Gene3D" id="3.30.450.20">
    <property type="entry name" value="PAS domain"/>
    <property type="match status" value="2"/>
</dbReference>
<feature type="domain" description="Methyl-accepting transducer" evidence="7">
    <location>
        <begin position="326"/>
        <end position="555"/>
    </location>
</feature>
<dbReference type="SMART" id="SM00086">
    <property type="entry name" value="PAC"/>
    <property type="match status" value="2"/>
</dbReference>
<dbReference type="SMART" id="SM00304">
    <property type="entry name" value="HAMP"/>
    <property type="match status" value="1"/>
</dbReference>
<dbReference type="GO" id="GO:0006935">
    <property type="term" value="P:chemotaxis"/>
    <property type="evidence" value="ECO:0007669"/>
    <property type="project" value="InterPro"/>
</dbReference>
<dbReference type="InterPro" id="IPR013656">
    <property type="entry name" value="PAS_4"/>
</dbReference>
<dbReference type="Pfam" id="PF08447">
    <property type="entry name" value="PAS_3"/>
    <property type="match status" value="1"/>
</dbReference>
<keyword evidence="6" id="KW-0175">Coiled coil</keyword>
<dbReference type="InterPro" id="IPR051310">
    <property type="entry name" value="MCP_chemotaxis"/>
</dbReference>
<dbReference type="PRINTS" id="PR00260">
    <property type="entry name" value="CHEMTRNSDUCR"/>
</dbReference>
<dbReference type="RefSeq" id="WP_051673555.1">
    <property type="nucleotide sequence ID" value="NZ_CP035033.1"/>
</dbReference>
<dbReference type="InterPro" id="IPR001610">
    <property type="entry name" value="PAC"/>
</dbReference>
<dbReference type="Pfam" id="PF08448">
    <property type="entry name" value="PAS_4"/>
    <property type="match status" value="1"/>
</dbReference>
<evidence type="ECO:0000256" key="5">
    <source>
        <dbReference type="PROSITE-ProRule" id="PRU00284"/>
    </source>
</evidence>
<feature type="domain" description="PAS" evidence="8">
    <location>
        <begin position="33"/>
        <end position="63"/>
    </location>
</feature>
<dbReference type="KEGG" id="htr:EPV75_03420"/>
<dbReference type="GO" id="GO:0004888">
    <property type="term" value="F:transmembrane signaling receptor activity"/>
    <property type="evidence" value="ECO:0007669"/>
    <property type="project" value="InterPro"/>
</dbReference>
<dbReference type="PANTHER" id="PTHR43531:SF14">
    <property type="entry name" value="METHYL-ACCEPTING CHEMOTAXIS PROTEIN I-RELATED"/>
    <property type="match status" value="1"/>
</dbReference>
<evidence type="ECO:0000256" key="2">
    <source>
        <dbReference type="ARBA" id="ARBA00022481"/>
    </source>
</evidence>
<dbReference type="InterPro" id="IPR013655">
    <property type="entry name" value="PAS_fold_3"/>
</dbReference>
<gene>
    <name evidence="11" type="ORF">EPV75_03420</name>
</gene>
<evidence type="ECO:0000313" key="12">
    <source>
        <dbReference type="Proteomes" id="UP000285478"/>
    </source>
</evidence>
<dbReference type="Pfam" id="PF00015">
    <property type="entry name" value="MCPsignal"/>
    <property type="match status" value="1"/>
</dbReference>
<name>A0A410H1J7_9GAMM</name>
<dbReference type="PROSITE" id="PS50113">
    <property type="entry name" value="PAC"/>
    <property type="match status" value="1"/>
</dbReference>
<dbReference type="SMART" id="SM00091">
    <property type="entry name" value="PAS"/>
    <property type="match status" value="2"/>
</dbReference>
<comment type="similarity">
    <text evidence="4">Belongs to the methyl-accepting chemotaxis (MCP) protein family.</text>
</comment>
<dbReference type="GO" id="GO:0005886">
    <property type="term" value="C:plasma membrane"/>
    <property type="evidence" value="ECO:0007669"/>
    <property type="project" value="TreeGrafter"/>
</dbReference>
<sequence>MFNSQLKHDYAQLQKRYDSAQGVLDALNRSMAVIEFDLEGKVLHANDNFLKTVGYALEEVAGRHHRIFVPSSIAQASDYAAFWSKLAKGEFVSGRFKRVNKQGDTVWLEASYNPIVNAQGQVEKVVKFASDITEQVEGELEFKAQMDAINRVMAVIEFELDGTIRTANENFCKTMGYSLAEIQGQKHAMFAEPGSADTDEYRAFWGELNHGKFVSGTFKRVKKNGEDVWLEASYNPILDTEGRPYKVVKYATDVGQNDNMKLLRRVVDEATRVMQAFAAGDLTRRMPEALQSGRGSMFSPEIERINDGIGQMSDRLTEVIAQATEATRVVASASDEVSQGAHDLNDRVQEQAAALEETAQNMENMTQVVKNNAQHSQQASHVSIEVQGKASDGMQVMRATIDAMGAIQESSHKIADIVTLIDSIAFQTNLLALNAAVEAARAGDHGRGFAVVAGEVRALAQKSSDAAKEIRQLIDESVKRVEQGSEQASKSGEVLEQIAQSIDSVTEMVNQIASATAEQMTGIEQVHHTVTQLDDVTQQNAALVEETTSAAESLRYQADILAKDMSFFTTDKPSELTKK</sequence>
<evidence type="ECO:0000256" key="3">
    <source>
        <dbReference type="ARBA" id="ARBA00023224"/>
    </source>
</evidence>
<dbReference type="AlphaFoldDB" id="A0A410H1J7"/>
<keyword evidence="12" id="KW-1185">Reference proteome</keyword>
<dbReference type="InterPro" id="IPR003660">
    <property type="entry name" value="HAMP_dom"/>
</dbReference>
<evidence type="ECO:0000259" key="9">
    <source>
        <dbReference type="PROSITE" id="PS50113"/>
    </source>
</evidence>
<dbReference type="SUPFAM" id="SSF55785">
    <property type="entry name" value="PYP-like sensor domain (PAS domain)"/>
    <property type="match status" value="2"/>
</dbReference>
<dbReference type="EMBL" id="CP035033">
    <property type="protein sequence ID" value="QAB14787.1"/>
    <property type="molecule type" value="Genomic_DNA"/>
</dbReference>
<dbReference type="InterPro" id="IPR004089">
    <property type="entry name" value="MCPsignal_dom"/>
</dbReference>
<proteinExistence type="inferred from homology"/>
<dbReference type="PROSITE" id="PS50111">
    <property type="entry name" value="CHEMOTAXIS_TRANSDUC_2"/>
    <property type="match status" value="1"/>
</dbReference>
<keyword evidence="2" id="KW-0488">Methylation</keyword>
<feature type="domain" description="PAC" evidence="9">
    <location>
        <begin position="92"/>
        <end position="144"/>
    </location>
</feature>
<dbReference type="InterPro" id="IPR000700">
    <property type="entry name" value="PAS-assoc_C"/>
</dbReference>
<evidence type="ECO:0000259" key="8">
    <source>
        <dbReference type="PROSITE" id="PS50112"/>
    </source>
</evidence>